<name>A0ABY6Z9C3_9BACL</name>
<feature type="coiled-coil region" evidence="1">
    <location>
        <begin position="44"/>
        <end position="71"/>
    </location>
</feature>
<organism evidence="2 3">
    <name type="scientific">Alicyclobacillus dauci</name>
    <dbReference type="NCBI Taxonomy" id="1475485"/>
    <lineage>
        <taxon>Bacteria</taxon>
        <taxon>Bacillati</taxon>
        <taxon>Bacillota</taxon>
        <taxon>Bacilli</taxon>
        <taxon>Bacillales</taxon>
        <taxon>Alicyclobacillaceae</taxon>
        <taxon>Alicyclobacillus</taxon>
    </lineage>
</organism>
<dbReference type="EMBL" id="CP104065">
    <property type="protein sequence ID" value="WAH39454.1"/>
    <property type="molecule type" value="Genomic_DNA"/>
</dbReference>
<protein>
    <submittedName>
        <fullName evidence="2">Spore coat protein</fullName>
    </submittedName>
</protein>
<dbReference type="Gene3D" id="1.20.1260.10">
    <property type="match status" value="1"/>
</dbReference>
<keyword evidence="3" id="KW-1185">Reference proteome</keyword>
<dbReference type="InterPro" id="IPR012347">
    <property type="entry name" value="Ferritin-like"/>
</dbReference>
<evidence type="ECO:0000256" key="1">
    <source>
        <dbReference type="SAM" id="Coils"/>
    </source>
</evidence>
<keyword evidence="2" id="KW-0167">Capsid protein</keyword>
<dbReference type="Proteomes" id="UP001164803">
    <property type="component" value="Plasmid unnamed1"/>
</dbReference>
<evidence type="ECO:0000313" key="2">
    <source>
        <dbReference type="EMBL" id="WAH39454.1"/>
    </source>
</evidence>
<keyword evidence="1" id="KW-0175">Coiled coil</keyword>
<keyword evidence="2" id="KW-0946">Virion</keyword>
<proteinExistence type="predicted"/>
<dbReference type="RefSeq" id="WP_268047104.1">
    <property type="nucleotide sequence ID" value="NZ_CP104065.1"/>
</dbReference>
<evidence type="ECO:0000313" key="3">
    <source>
        <dbReference type="Proteomes" id="UP001164803"/>
    </source>
</evidence>
<reference evidence="2" key="1">
    <citation type="submission" date="2022-08" db="EMBL/GenBank/DDBJ databases">
        <title>Alicyclobacillus dauci DSM2870, complete genome.</title>
        <authorList>
            <person name="Wang Q."/>
            <person name="Cai R."/>
            <person name="Wang Z."/>
        </authorList>
    </citation>
    <scope>NUCLEOTIDE SEQUENCE</scope>
    <source>
        <strain evidence="2">DSM 28700</strain>
        <plasmid evidence="2">unnamed1</plasmid>
    </source>
</reference>
<geneLocation type="plasmid" evidence="2 3">
    <name>unnamed1</name>
</geneLocation>
<keyword evidence="2" id="KW-0614">Plasmid</keyword>
<accession>A0ABY6Z9C3</accession>
<sequence>MQDERARLLGPHEAMEVHEALNFKTICAAKSKGMAGMVVDRDLKALMEQDLQQSLKHMNELENLLSRAKLQ</sequence>
<gene>
    <name evidence="2" type="ORF">NZD86_23455</name>
</gene>